<keyword evidence="2" id="KW-0808">Transferase</keyword>
<keyword evidence="8" id="KW-1185">Reference proteome</keyword>
<dbReference type="InterPro" id="IPR001214">
    <property type="entry name" value="SET_dom"/>
</dbReference>
<dbReference type="EMBL" id="BMAR01000003">
    <property type="protein sequence ID" value="GFR42295.1"/>
    <property type="molecule type" value="Genomic_DNA"/>
</dbReference>
<keyword evidence="1" id="KW-0489">Methyltransferase</keyword>
<evidence type="ECO:0000259" key="6">
    <source>
        <dbReference type="PROSITE" id="PS50868"/>
    </source>
</evidence>
<dbReference type="SMART" id="SM00508">
    <property type="entry name" value="PostSET"/>
    <property type="match status" value="2"/>
</dbReference>
<feature type="compositionally biased region" description="Low complexity" evidence="4">
    <location>
        <begin position="193"/>
        <end position="257"/>
    </location>
</feature>
<keyword evidence="3" id="KW-0949">S-adenosyl-L-methionine</keyword>
<dbReference type="PROSITE" id="PS50868">
    <property type="entry name" value="POST_SET"/>
    <property type="match status" value="1"/>
</dbReference>
<evidence type="ECO:0000313" key="8">
    <source>
        <dbReference type="Proteomes" id="UP001054857"/>
    </source>
</evidence>
<reference evidence="7 8" key="1">
    <citation type="journal article" date="2021" name="Sci. Rep.">
        <title>Genome sequencing of the multicellular alga Astrephomene provides insights into convergent evolution of germ-soma differentiation.</title>
        <authorList>
            <person name="Yamashita S."/>
            <person name="Yamamoto K."/>
            <person name="Matsuzaki R."/>
            <person name="Suzuki S."/>
            <person name="Yamaguchi H."/>
            <person name="Hirooka S."/>
            <person name="Minakuchi Y."/>
            <person name="Miyagishima S."/>
            <person name="Kawachi M."/>
            <person name="Toyoda A."/>
            <person name="Nozaki H."/>
        </authorList>
    </citation>
    <scope>NUCLEOTIDE SEQUENCE [LARGE SCALE GENOMIC DNA]</scope>
    <source>
        <strain evidence="7 8">NIES-4017</strain>
    </source>
</reference>
<dbReference type="GO" id="GO:0008168">
    <property type="term" value="F:methyltransferase activity"/>
    <property type="evidence" value="ECO:0007669"/>
    <property type="project" value="UniProtKB-KW"/>
</dbReference>
<evidence type="ECO:0000256" key="4">
    <source>
        <dbReference type="SAM" id="MobiDB-lite"/>
    </source>
</evidence>
<dbReference type="CDD" id="cd08161">
    <property type="entry name" value="SET"/>
    <property type="match status" value="1"/>
</dbReference>
<evidence type="ECO:0000256" key="1">
    <source>
        <dbReference type="ARBA" id="ARBA00022603"/>
    </source>
</evidence>
<feature type="domain" description="SET" evidence="5">
    <location>
        <begin position="236"/>
        <end position="352"/>
    </location>
</feature>
<organism evidence="7 8">
    <name type="scientific">Astrephomene gubernaculifera</name>
    <dbReference type="NCBI Taxonomy" id="47775"/>
    <lineage>
        <taxon>Eukaryota</taxon>
        <taxon>Viridiplantae</taxon>
        <taxon>Chlorophyta</taxon>
        <taxon>core chlorophytes</taxon>
        <taxon>Chlorophyceae</taxon>
        <taxon>CS clade</taxon>
        <taxon>Chlamydomonadales</taxon>
        <taxon>Astrephomenaceae</taxon>
        <taxon>Astrephomene</taxon>
    </lineage>
</organism>
<feature type="region of interest" description="Disordered" evidence="4">
    <location>
        <begin position="186"/>
        <end position="257"/>
    </location>
</feature>
<dbReference type="PANTHER" id="PTHR12350:SF19">
    <property type="entry name" value="SET DOMAIN-CONTAINING PROTEIN"/>
    <property type="match status" value="1"/>
</dbReference>
<dbReference type="PANTHER" id="PTHR12350">
    <property type="entry name" value="HISTONE-LYSINE N-METHYLTRANSFERASE-RELATED"/>
    <property type="match status" value="1"/>
</dbReference>
<dbReference type="GO" id="GO:0032259">
    <property type="term" value="P:methylation"/>
    <property type="evidence" value="ECO:0007669"/>
    <property type="project" value="UniProtKB-KW"/>
</dbReference>
<dbReference type="PROSITE" id="PS50280">
    <property type="entry name" value="SET"/>
    <property type="match status" value="2"/>
</dbReference>
<dbReference type="InterPro" id="IPR053201">
    <property type="entry name" value="Flavunoidine_N-MTase"/>
</dbReference>
<gene>
    <name evidence="7" type="ORF">Agub_g3193</name>
</gene>
<dbReference type="InterPro" id="IPR046341">
    <property type="entry name" value="SET_dom_sf"/>
</dbReference>
<dbReference type="Proteomes" id="UP001054857">
    <property type="component" value="Unassembled WGS sequence"/>
</dbReference>
<comment type="caution">
    <text evidence="7">The sequence shown here is derived from an EMBL/GenBank/DDBJ whole genome shotgun (WGS) entry which is preliminary data.</text>
</comment>
<proteinExistence type="predicted"/>
<name>A0AAD3DI81_9CHLO</name>
<evidence type="ECO:0000256" key="2">
    <source>
        <dbReference type="ARBA" id="ARBA00022679"/>
    </source>
</evidence>
<evidence type="ECO:0000256" key="3">
    <source>
        <dbReference type="ARBA" id="ARBA00022691"/>
    </source>
</evidence>
<dbReference type="Gene3D" id="2.170.270.10">
    <property type="entry name" value="SET domain"/>
    <property type="match status" value="2"/>
</dbReference>
<dbReference type="SMART" id="SM00317">
    <property type="entry name" value="SET"/>
    <property type="match status" value="2"/>
</dbReference>
<feature type="domain" description="Post-SET" evidence="6">
    <location>
        <begin position="130"/>
        <end position="146"/>
    </location>
</feature>
<dbReference type="AlphaFoldDB" id="A0AAD3DI81"/>
<accession>A0AAD3DI81</accession>
<evidence type="ECO:0000259" key="5">
    <source>
        <dbReference type="PROSITE" id="PS50280"/>
    </source>
</evidence>
<protein>
    <submittedName>
        <fullName evidence="7">Uncharacterized protein</fullName>
    </submittedName>
</protein>
<dbReference type="SUPFAM" id="SSF82199">
    <property type="entry name" value="SET domain"/>
    <property type="match status" value="2"/>
</dbReference>
<sequence>MLHELIQFRPADKYGGGQFSLFAKGPIPAGTAVWWLSPAEDPQLRCYTRRQILEHPQRELLSRFSYMVGHDAHGSTLQPEEDPAWFFNHSCDGNCWYDGDDKVVTKRDVAAGEEITYDYALTETEASLHAGMRCLCGAATCRGLLVFDGYRDPLFMHDNAGHTSSYIARKAREVGWHHPAVYPARRDAGSHCNNNNNNNTGSTHGSTTTNSGDNTASLCSANGTSSTSSDTSTSSNPTTLTTTASTPSSDSSGSSDSMGLFTLQSVSKSEVLLYFGGKVVDRRQLLAVQRLAPTLHFVQVAPALWMVPTQEGSETPDYINHSCDPNCGMLDSVTVVAMRDIGAGEELSIDYGTVMDESIESTGLETFDCCCGAACCRRRVTPRDYMRQDVRDRCQDYFPPFMRAKLAATTM</sequence>
<evidence type="ECO:0000313" key="7">
    <source>
        <dbReference type="EMBL" id="GFR42295.1"/>
    </source>
</evidence>
<dbReference type="Pfam" id="PF00856">
    <property type="entry name" value="SET"/>
    <property type="match status" value="2"/>
</dbReference>
<feature type="domain" description="SET" evidence="5">
    <location>
        <begin position="4"/>
        <end position="120"/>
    </location>
</feature>
<dbReference type="InterPro" id="IPR003616">
    <property type="entry name" value="Post-SET_dom"/>
</dbReference>